<proteinExistence type="inferred from homology"/>
<evidence type="ECO:0000256" key="2">
    <source>
        <dbReference type="ARBA" id="ARBA00008150"/>
    </source>
</evidence>
<evidence type="ECO:0000256" key="1">
    <source>
        <dbReference type="ARBA" id="ARBA00004418"/>
    </source>
</evidence>
<evidence type="ECO:0000256" key="3">
    <source>
        <dbReference type="ARBA" id="ARBA00022729"/>
    </source>
</evidence>
<protein>
    <submittedName>
        <fullName evidence="8">MucB/RseB C-terminal domain-containing protein</fullName>
    </submittedName>
</protein>
<dbReference type="InterPro" id="IPR033434">
    <property type="entry name" value="MucB/RseB_N"/>
</dbReference>
<dbReference type="Gene3D" id="2.50.20.10">
    <property type="entry name" value="Lipoprotein localisation LolA/LolB/LppX"/>
    <property type="match status" value="1"/>
</dbReference>
<evidence type="ECO:0000313" key="9">
    <source>
        <dbReference type="Proteomes" id="UP001589769"/>
    </source>
</evidence>
<sequence length="319" mass="36756">MSKKFFLSLVILLSSSYSLATLADTDITEPMERLIQMKNAFQQQNYSMTFTYGEENDNYALNYRHASDQQHTHYAQLLYLDGPRTEVWQKGETISYFSANYAPFSIRSDNMIDSLPNIVYSDFHQLAQYYDFIPFGKDRIANRIANIIKLMPKDELRYSYTVWVDEQTNLPLRGEITDRSGEILSQFKVITLDELTNPQSLIDAAKQLRQPPAITIYSPNTTNYQWQPSWVPKGFKLIKFHSDGLSPSTQTQLYSDGLFTFSLYLLDQNDMPINQAWRQGIDTLYAEVINGKTVVLVGQIPLTTARRIVQDVKFKGVTQ</sequence>
<accession>A0ABV6HXK5</accession>
<dbReference type="EMBL" id="JBHLWA010000032">
    <property type="protein sequence ID" value="MFC0323377.1"/>
    <property type="molecule type" value="Genomic_DNA"/>
</dbReference>
<keyword evidence="3 5" id="KW-0732">Signal</keyword>
<keyword evidence="9" id="KW-1185">Reference proteome</keyword>
<dbReference type="Proteomes" id="UP001589769">
    <property type="component" value="Unassembled WGS sequence"/>
</dbReference>
<name>A0ABV6HXK5_9PAST</name>
<evidence type="ECO:0000259" key="7">
    <source>
        <dbReference type="Pfam" id="PF17188"/>
    </source>
</evidence>
<evidence type="ECO:0000256" key="4">
    <source>
        <dbReference type="ARBA" id="ARBA00022764"/>
    </source>
</evidence>
<dbReference type="PANTHER" id="PTHR38782">
    <property type="match status" value="1"/>
</dbReference>
<evidence type="ECO:0000313" key="8">
    <source>
        <dbReference type="EMBL" id="MFC0323377.1"/>
    </source>
</evidence>
<feature type="chain" id="PRO_5046437423" evidence="5">
    <location>
        <begin position="21"/>
        <end position="319"/>
    </location>
</feature>
<dbReference type="PANTHER" id="PTHR38782:SF1">
    <property type="entry name" value="SIGMA-E FACTOR REGULATORY PROTEIN RSEB"/>
    <property type="match status" value="1"/>
</dbReference>
<dbReference type="Pfam" id="PF17188">
    <property type="entry name" value="MucB_RseB_C"/>
    <property type="match status" value="1"/>
</dbReference>
<organism evidence="8 9">
    <name type="scientific">Gallibacterium melopsittaci</name>
    <dbReference type="NCBI Taxonomy" id="516063"/>
    <lineage>
        <taxon>Bacteria</taxon>
        <taxon>Pseudomonadati</taxon>
        <taxon>Pseudomonadota</taxon>
        <taxon>Gammaproteobacteria</taxon>
        <taxon>Pasteurellales</taxon>
        <taxon>Pasteurellaceae</taxon>
        <taxon>Gallibacterium</taxon>
    </lineage>
</organism>
<dbReference type="Pfam" id="PF03888">
    <property type="entry name" value="MucB_RseB"/>
    <property type="match status" value="1"/>
</dbReference>
<feature type="signal peptide" evidence="5">
    <location>
        <begin position="1"/>
        <end position="20"/>
    </location>
</feature>
<gene>
    <name evidence="8" type="ORF">ACFFHT_07375</name>
</gene>
<evidence type="ECO:0000259" key="6">
    <source>
        <dbReference type="Pfam" id="PF03888"/>
    </source>
</evidence>
<comment type="subcellular location">
    <subcellularLocation>
        <location evidence="1">Periplasm</location>
    </subcellularLocation>
</comment>
<dbReference type="RefSeq" id="WP_382374913.1">
    <property type="nucleotide sequence ID" value="NZ_JBHLWA010000032.1"/>
</dbReference>
<feature type="domain" description="MucB/RseB N-terminal" evidence="6">
    <location>
        <begin position="32"/>
        <end position="195"/>
    </location>
</feature>
<feature type="domain" description="MucB/RseB C-terminal" evidence="7">
    <location>
        <begin position="222"/>
        <end position="313"/>
    </location>
</feature>
<comment type="caution">
    <text evidence="8">The sequence shown here is derived from an EMBL/GenBank/DDBJ whole genome shotgun (WGS) entry which is preliminary data.</text>
</comment>
<comment type="similarity">
    <text evidence="2">Belongs to the RseB family.</text>
</comment>
<dbReference type="InterPro" id="IPR033436">
    <property type="entry name" value="MucB/RseB_C"/>
</dbReference>
<reference evidence="8 9" key="1">
    <citation type="submission" date="2024-09" db="EMBL/GenBank/DDBJ databases">
        <authorList>
            <person name="Sun Q."/>
            <person name="Mori K."/>
        </authorList>
    </citation>
    <scope>NUCLEOTIDE SEQUENCE [LARGE SCALE GENOMIC DNA]</scope>
    <source>
        <strain evidence="8 9">CCM 7538</strain>
    </source>
</reference>
<dbReference type="CDD" id="cd16327">
    <property type="entry name" value="RseB"/>
    <property type="match status" value="1"/>
</dbReference>
<dbReference type="InterPro" id="IPR005588">
    <property type="entry name" value="MucB_RseB"/>
</dbReference>
<evidence type="ECO:0000256" key="5">
    <source>
        <dbReference type="SAM" id="SignalP"/>
    </source>
</evidence>
<keyword evidence="4" id="KW-0574">Periplasm</keyword>
<dbReference type="PIRSF" id="PIRSF005427">
    <property type="entry name" value="RseB"/>
    <property type="match status" value="1"/>
</dbReference>